<evidence type="ECO:0000256" key="1">
    <source>
        <dbReference type="SAM" id="MobiDB-lite"/>
    </source>
</evidence>
<comment type="caution">
    <text evidence="2">The sequence shown here is derived from an EMBL/GenBank/DDBJ whole genome shotgun (WGS) entry which is preliminary data.</text>
</comment>
<feature type="compositionally biased region" description="Low complexity" evidence="1">
    <location>
        <begin position="1"/>
        <end position="13"/>
    </location>
</feature>
<accession>A0A9N9LWF0</accession>
<dbReference type="OrthoDB" id="10538400at2759"/>
<evidence type="ECO:0000313" key="3">
    <source>
        <dbReference type="Proteomes" id="UP000701801"/>
    </source>
</evidence>
<dbReference type="EMBL" id="CAJVRM010000380">
    <property type="protein sequence ID" value="CAG8980350.1"/>
    <property type="molecule type" value="Genomic_DNA"/>
</dbReference>
<proteinExistence type="predicted"/>
<feature type="region of interest" description="Disordered" evidence="1">
    <location>
        <begin position="1"/>
        <end position="119"/>
    </location>
</feature>
<feature type="compositionally biased region" description="Acidic residues" evidence="1">
    <location>
        <begin position="65"/>
        <end position="76"/>
    </location>
</feature>
<gene>
    <name evidence="2" type="ORF">HYALB_00011454</name>
</gene>
<sequence>MRDDSTSTSTSTSTRKKRQPSQSLHSGTTYHTPSNLPLGFSSQSLQERSIRPSMARYLRPVTRNEEDEDEEVDLGDTSEGLGSALRRMRRERRGMERVRYEDEDEKEDFQEEEVPTQPQTPRLTHLHLVLPTDSNFSPITTISTLNISVSRPKYSSAFEGRRLASSARANKREPLKVVTPPSRNNAQLAKELVKSQREFKSYLQSLRKRVEVLERCERGDRGGEVKTMEMEIKNTNTPTP</sequence>
<reference evidence="2" key="1">
    <citation type="submission" date="2021-07" db="EMBL/GenBank/DDBJ databases">
        <authorList>
            <person name="Durling M."/>
        </authorList>
    </citation>
    <scope>NUCLEOTIDE SEQUENCE</scope>
</reference>
<feature type="compositionally biased region" description="Polar residues" evidence="1">
    <location>
        <begin position="20"/>
        <end position="47"/>
    </location>
</feature>
<name>A0A9N9LWF0_9HELO</name>
<organism evidence="2 3">
    <name type="scientific">Hymenoscyphus albidus</name>
    <dbReference type="NCBI Taxonomy" id="595503"/>
    <lineage>
        <taxon>Eukaryota</taxon>
        <taxon>Fungi</taxon>
        <taxon>Dikarya</taxon>
        <taxon>Ascomycota</taxon>
        <taxon>Pezizomycotina</taxon>
        <taxon>Leotiomycetes</taxon>
        <taxon>Helotiales</taxon>
        <taxon>Helotiaceae</taxon>
        <taxon>Hymenoscyphus</taxon>
    </lineage>
</organism>
<dbReference type="Proteomes" id="UP000701801">
    <property type="component" value="Unassembled WGS sequence"/>
</dbReference>
<dbReference type="AlphaFoldDB" id="A0A9N9LWF0"/>
<protein>
    <submittedName>
        <fullName evidence="2">Uncharacterized protein</fullName>
    </submittedName>
</protein>
<keyword evidence="3" id="KW-1185">Reference proteome</keyword>
<evidence type="ECO:0000313" key="2">
    <source>
        <dbReference type="EMBL" id="CAG8980350.1"/>
    </source>
</evidence>
<feature type="compositionally biased region" description="Acidic residues" evidence="1">
    <location>
        <begin position="101"/>
        <end position="114"/>
    </location>
</feature>